<reference evidence="3" key="1">
    <citation type="journal article" date="2023" name="Mol. Phylogenet. Evol.">
        <title>Genome-scale phylogeny and comparative genomics of the fungal order Sordariales.</title>
        <authorList>
            <person name="Hensen N."/>
            <person name="Bonometti L."/>
            <person name="Westerberg I."/>
            <person name="Brannstrom I.O."/>
            <person name="Guillou S."/>
            <person name="Cros-Aarteil S."/>
            <person name="Calhoun S."/>
            <person name="Haridas S."/>
            <person name="Kuo A."/>
            <person name="Mondo S."/>
            <person name="Pangilinan J."/>
            <person name="Riley R."/>
            <person name="LaButti K."/>
            <person name="Andreopoulos B."/>
            <person name="Lipzen A."/>
            <person name="Chen C."/>
            <person name="Yan M."/>
            <person name="Daum C."/>
            <person name="Ng V."/>
            <person name="Clum A."/>
            <person name="Steindorff A."/>
            <person name="Ohm R.A."/>
            <person name="Martin F."/>
            <person name="Silar P."/>
            <person name="Natvig D.O."/>
            <person name="Lalanne C."/>
            <person name="Gautier V."/>
            <person name="Ament-Velasquez S.L."/>
            <person name="Kruys A."/>
            <person name="Hutchinson M.I."/>
            <person name="Powell A.J."/>
            <person name="Barry K."/>
            <person name="Miller A.N."/>
            <person name="Grigoriev I.V."/>
            <person name="Debuchy R."/>
            <person name="Gladieux P."/>
            <person name="Hiltunen Thoren M."/>
            <person name="Johannesson H."/>
        </authorList>
    </citation>
    <scope>NUCLEOTIDE SEQUENCE [LARGE SCALE GENOMIC DNA]</scope>
    <source>
        <strain evidence="3">CBS 340.73</strain>
    </source>
</reference>
<organism evidence="2 3">
    <name type="scientific">Diplogelasinospora grovesii</name>
    <dbReference type="NCBI Taxonomy" id="303347"/>
    <lineage>
        <taxon>Eukaryota</taxon>
        <taxon>Fungi</taxon>
        <taxon>Dikarya</taxon>
        <taxon>Ascomycota</taxon>
        <taxon>Pezizomycotina</taxon>
        <taxon>Sordariomycetes</taxon>
        <taxon>Sordariomycetidae</taxon>
        <taxon>Sordariales</taxon>
        <taxon>Diplogelasinosporaceae</taxon>
        <taxon>Diplogelasinospora</taxon>
    </lineage>
</organism>
<feature type="region of interest" description="Disordered" evidence="1">
    <location>
        <begin position="237"/>
        <end position="273"/>
    </location>
</feature>
<dbReference type="Proteomes" id="UP001303473">
    <property type="component" value="Unassembled WGS sequence"/>
</dbReference>
<keyword evidence="3" id="KW-1185">Reference proteome</keyword>
<dbReference type="EMBL" id="MU854095">
    <property type="protein sequence ID" value="KAK3933672.1"/>
    <property type="molecule type" value="Genomic_DNA"/>
</dbReference>
<proteinExistence type="predicted"/>
<gene>
    <name evidence="2" type="ORF">QBC46DRAFT_107168</name>
</gene>
<comment type="caution">
    <text evidence="2">The sequence shown here is derived from an EMBL/GenBank/DDBJ whole genome shotgun (WGS) entry which is preliminary data.</text>
</comment>
<evidence type="ECO:0000256" key="1">
    <source>
        <dbReference type="SAM" id="MobiDB-lite"/>
    </source>
</evidence>
<evidence type="ECO:0000313" key="3">
    <source>
        <dbReference type="Proteomes" id="UP001303473"/>
    </source>
</evidence>
<name>A0AAN6MXE6_9PEZI</name>
<accession>A0AAN6MXE6</accession>
<sequence length="273" mass="30511">MLNAESLEFTVAVAALIENMQMVQYLLGRKAPCRDDDVVKYTTPFPASTRHSGYAKGVRFYLLHLITTTPSLYALQRRRRRPAKTKTWSSIPHLSSLQVGIQDTQKVFGFICSTSSRQIHKVAISGSRHSPNNPDQRLHPRLLHNAGGSRLVRDVAKRANFCLPGSENDSGNKPALPEHKGRWYSSRVARTPEDVPSALVRGVTATKAEKQEEETQDGRSTCTTGWCTCKRCQRLVRQQAQPPKQKNKSRRPKMAEARTPEDVPSALVRGVKG</sequence>
<evidence type="ECO:0000313" key="2">
    <source>
        <dbReference type="EMBL" id="KAK3933672.1"/>
    </source>
</evidence>
<protein>
    <submittedName>
        <fullName evidence="2">Uncharacterized protein</fullName>
    </submittedName>
</protein>
<dbReference type="AlphaFoldDB" id="A0AAN6MXE6"/>